<sequence length="155" mass="17525">MGNKKENGNEGFLIALTSIQEIAFRFNAGYDYSSFSGDNLSFGIKYDVHTEKEAEIVRLTITITYLASDNKELLAEYSLLTEYHLIGLSKLITIDEHGEETMEKDVIINMLNLSIGTLRGAFFLKMKDTPLSKFPIPLIPSDLLEAELDKNKRKK</sequence>
<evidence type="ECO:0000313" key="2">
    <source>
        <dbReference type="Proteomes" id="UP000886851"/>
    </source>
</evidence>
<dbReference type="EMBL" id="DXCV01000039">
    <property type="protein sequence ID" value="HIY88165.1"/>
    <property type="molecule type" value="Genomic_DNA"/>
</dbReference>
<proteinExistence type="predicted"/>
<reference evidence="1" key="1">
    <citation type="journal article" date="2021" name="PeerJ">
        <title>Extensive microbial diversity within the chicken gut microbiome revealed by metagenomics and culture.</title>
        <authorList>
            <person name="Gilroy R."/>
            <person name="Ravi A."/>
            <person name="Getino M."/>
            <person name="Pursley I."/>
            <person name="Horton D.L."/>
            <person name="Alikhan N.F."/>
            <person name="Baker D."/>
            <person name="Gharbi K."/>
            <person name="Hall N."/>
            <person name="Watson M."/>
            <person name="Adriaenssens E.M."/>
            <person name="Foster-Nyarko E."/>
            <person name="Jarju S."/>
            <person name="Secka A."/>
            <person name="Antonio M."/>
            <person name="Oren A."/>
            <person name="Chaudhuri R.R."/>
            <person name="La Ragione R."/>
            <person name="Hildebrand F."/>
            <person name="Pallen M.J."/>
        </authorList>
    </citation>
    <scope>NUCLEOTIDE SEQUENCE</scope>
    <source>
        <strain evidence="1">Gambia2-208</strain>
    </source>
</reference>
<dbReference type="Proteomes" id="UP000886851">
    <property type="component" value="Unassembled WGS sequence"/>
</dbReference>
<reference evidence="1" key="2">
    <citation type="submission" date="2021-04" db="EMBL/GenBank/DDBJ databases">
        <authorList>
            <person name="Gilroy R."/>
        </authorList>
    </citation>
    <scope>NUCLEOTIDE SEQUENCE</scope>
    <source>
        <strain evidence="1">Gambia2-208</strain>
    </source>
</reference>
<evidence type="ECO:0000313" key="1">
    <source>
        <dbReference type="EMBL" id="HIY88165.1"/>
    </source>
</evidence>
<accession>A0A9D2CL81</accession>
<dbReference type="AlphaFoldDB" id="A0A9D2CL81"/>
<comment type="caution">
    <text evidence="1">The sequence shown here is derived from an EMBL/GenBank/DDBJ whole genome shotgun (WGS) entry which is preliminary data.</text>
</comment>
<gene>
    <name evidence="1" type="ORF">H9824_05620</name>
</gene>
<protein>
    <submittedName>
        <fullName evidence="1">Uncharacterized protein</fullName>
    </submittedName>
</protein>
<organism evidence="1 2">
    <name type="scientific">Candidatus Bacteroides pullicola</name>
    <dbReference type="NCBI Taxonomy" id="2838475"/>
    <lineage>
        <taxon>Bacteria</taxon>
        <taxon>Pseudomonadati</taxon>
        <taxon>Bacteroidota</taxon>
        <taxon>Bacteroidia</taxon>
        <taxon>Bacteroidales</taxon>
        <taxon>Bacteroidaceae</taxon>
        <taxon>Bacteroides</taxon>
    </lineage>
</organism>
<name>A0A9D2CL81_9BACE</name>